<sequence>MERELREMREQLSALDEQQKQCEPLDHPDNVLYLKQG</sequence>
<dbReference type="EMBL" id="BBMN01000002">
    <property type="protein sequence ID" value="GAL03735.1"/>
    <property type="molecule type" value="Genomic_DNA"/>
</dbReference>
<dbReference type="Proteomes" id="UP000029227">
    <property type="component" value="Unassembled WGS sequence"/>
</dbReference>
<name>A0A090QKQ5_9GAMM</name>
<evidence type="ECO:0000313" key="2">
    <source>
        <dbReference type="Proteomes" id="UP000029227"/>
    </source>
</evidence>
<accession>A0A090QKQ5</accession>
<dbReference type="AlphaFoldDB" id="A0A090QKQ5"/>
<gene>
    <name evidence="1" type="ORF">JCM19237_6629</name>
</gene>
<protein>
    <submittedName>
        <fullName evidence="1">Uncharacterized protein</fullName>
    </submittedName>
</protein>
<comment type="caution">
    <text evidence="1">The sequence shown here is derived from an EMBL/GenBank/DDBJ whole genome shotgun (WGS) entry which is preliminary data.</text>
</comment>
<reference evidence="1 2" key="1">
    <citation type="journal article" date="2014" name="Genome Announc.">
        <title>Draft Genome Sequences of Two Vibrionaceae Species, Vibrio ponticus C121 and Photobacterium aphoticum C119, Isolated as Coral Reef Microbiota.</title>
        <authorList>
            <person name="Al-saari N."/>
            <person name="Meirelles P.M."/>
            <person name="Mino S."/>
            <person name="Suda W."/>
            <person name="Oshima K."/>
            <person name="Hattori M."/>
            <person name="Ohkuma M."/>
            <person name="Thompson F.L."/>
            <person name="Gomez-Gil B."/>
            <person name="Sawabe T."/>
            <person name="Sawabe T."/>
        </authorList>
    </citation>
    <scope>NUCLEOTIDE SEQUENCE [LARGE SCALE GENOMIC DNA]</scope>
    <source>
        <strain evidence="1 2">JCM 19237</strain>
    </source>
</reference>
<evidence type="ECO:0000313" key="1">
    <source>
        <dbReference type="EMBL" id="GAL03735.1"/>
    </source>
</evidence>
<proteinExistence type="predicted"/>
<organism evidence="1 2">
    <name type="scientific">Photobacterium aphoticum</name>
    <dbReference type="NCBI Taxonomy" id="754436"/>
    <lineage>
        <taxon>Bacteria</taxon>
        <taxon>Pseudomonadati</taxon>
        <taxon>Pseudomonadota</taxon>
        <taxon>Gammaproteobacteria</taxon>
        <taxon>Vibrionales</taxon>
        <taxon>Vibrionaceae</taxon>
        <taxon>Photobacterium</taxon>
    </lineage>
</organism>